<keyword evidence="4" id="KW-1185">Reference proteome</keyword>
<dbReference type="AlphaFoldDB" id="Q1YK40"/>
<dbReference type="PANTHER" id="PTHR12126:SF11">
    <property type="entry name" value="NADH DEHYDROGENASE [UBIQUINONE] 1 ALPHA SUBCOMPLEX SUBUNIT 9, MITOCHONDRIAL"/>
    <property type="match status" value="1"/>
</dbReference>
<dbReference type="InterPro" id="IPR036291">
    <property type="entry name" value="NAD(P)-bd_dom_sf"/>
</dbReference>
<dbReference type="Proteomes" id="UP000000321">
    <property type="component" value="Unassembled WGS sequence"/>
</dbReference>
<dbReference type="EMBL" id="AAPJ01000002">
    <property type="protein sequence ID" value="EAS50683.1"/>
    <property type="molecule type" value="Genomic_DNA"/>
</dbReference>
<protein>
    <submittedName>
        <fullName evidence="3">Putative oxidoreductase</fullName>
    </submittedName>
</protein>
<dbReference type="Pfam" id="PF01370">
    <property type="entry name" value="Epimerase"/>
    <property type="match status" value="1"/>
</dbReference>
<keyword evidence="1" id="KW-0472">Membrane</keyword>
<sequence length="445" mass="47145">MTLEARRPIVAVLGASGLIGEALCTFLMSQDHEVIPVARRFTPVQVAAWGGRLMRFSLVDADTAGLRAYLAATGADVFVNCVGVLQDAPGSPAATANLDFVARLVEALHTQDGRSPLLVHVSIPGSPEDDRTEFSLGKRAAEATIGSSGLSHVILRPGFVVADAAYGGSALMRSLAVLPFDLPEHLAERPFAVTAVGDIGRTVDFLLDQWHAGRWSWQARWDVMDDELTTVGDVLAGLAARFAGPRRRVRVPSWLLTTAARAGDVVSLWGWRPPVRSTALAELCRGVTGDATSWREATGLAPLSGPTTLGAISATVQERWYARLYLLKALIVGILALFWIASGGIAISVAFDPAVKILTDHGFGSLPATVVTVATSLMDISIGILIGNRRTCRIGLLGGIGLSLFYMIGAAVLTPDMWIEPLGALVKTGPAIVLMMVGLAVIEDR</sequence>
<dbReference type="InterPro" id="IPR025695">
    <property type="entry name" value="DoxX-like"/>
</dbReference>
<dbReference type="InterPro" id="IPR001509">
    <property type="entry name" value="Epimerase_deHydtase"/>
</dbReference>
<feature type="domain" description="NAD-dependent epimerase/dehydratase" evidence="2">
    <location>
        <begin position="10"/>
        <end position="120"/>
    </location>
</feature>
<gene>
    <name evidence="3" type="ORF">SI859A1_00806</name>
</gene>
<accession>Q1YK40</accession>
<evidence type="ECO:0000259" key="2">
    <source>
        <dbReference type="Pfam" id="PF01370"/>
    </source>
</evidence>
<dbReference type="BioCyc" id="AURANTIMONAS:SI859A1_00806-MONOMER"/>
<evidence type="ECO:0000313" key="3">
    <source>
        <dbReference type="EMBL" id="EAS50683.1"/>
    </source>
</evidence>
<dbReference type="HOGENOM" id="CLU_007383_6_5_5"/>
<feature type="transmembrane region" description="Helical" evidence="1">
    <location>
        <begin position="424"/>
        <end position="442"/>
    </location>
</feature>
<dbReference type="SUPFAM" id="SSF51735">
    <property type="entry name" value="NAD(P)-binding Rossmann-fold domains"/>
    <property type="match status" value="1"/>
</dbReference>
<dbReference type="GO" id="GO:0044877">
    <property type="term" value="F:protein-containing complex binding"/>
    <property type="evidence" value="ECO:0007669"/>
    <property type="project" value="TreeGrafter"/>
</dbReference>
<comment type="caution">
    <text evidence="3">The sequence shown here is derived from an EMBL/GenBank/DDBJ whole genome shotgun (WGS) entry which is preliminary data.</text>
</comment>
<feature type="transmembrane region" description="Helical" evidence="1">
    <location>
        <begin position="329"/>
        <end position="351"/>
    </location>
</feature>
<proteinExistence type="predicted"/>
<dbReference type="Gene3D" id="3.40.50.720">
    <property type="entry name" value="NAD(P)-binding Rossmann-like Domain"/>
    <property type="match status" value="1"/>
</dbReference>
<evidence type="ECO:0000256" key="1">
    <source>
        <dbReference type="SAM" id="Phobius"/>
    </source>
</evidence>
<keyword evidence="1" id="KW-0812">Transmembrane</keyword>
<dbReference type="PANTHER" id="PTHR12126">
    <property type="entry name" value="NADH-UBIQUINONE OXIDOREDUCTASE 39 KDA SUBUNIT-RELATED"/>
    <property type="match status" value="1"/>
</dbReference>
<organism evidence="3 4">
    <name type="scientific">Aurantimonas manganoxydans (strain ATCC BAA-1229 / DSM 21871 / SI85-9A1)</name>
    <dbReference type="NCBI Taxonomy" id="287752"/>
    <lineage>
        <taxon>Bacteria</taxon>
        <taxon>Pseudomonadati</taxon>
        <taxon>Pseudomonadota</taxon>
        <taxon>Alphaproteobacteria</taxon>
        <taxon>Hyphomicrobiales</taxon>
        <taxon>Aurantimonadaceae</taxon>
        <taxon>Aurantimonas</taxon>
    </lineage>
</organism>
<feature type="transmembrane region" description="Helical" evidence="1">
    <location>
        <begin position="363"/>
        <end position="387"/>
    </location>
</feature>
<name>Q1YK40_AURMS</name>
<reference evidence="3 4" key="1">
    <citation type="journal article" date="2008" name="Appl. Environ. Microbiol.">
        <title>Genomic insights into Mn(II) oxidation by the marine alphaproteobacterium Aurantimonas sp. strain SI85-9A1.</title>
        <authorList>
            <person name="Dick G.J."/>
            <person name="Podell S."/>
            <person name="Johnson H.A."/>
            <person name="Rivera-Espinoza Y."/>
            <person name="Bernier-Latmani R."/>
            <person name="McCarthy J.K."/>
            <person name="Torpey J.W."/>
            <person name="Clement B.G."/>
            <person name="Gaasterland T."/>
            <person name="Tebo B.M."/>
        </authorList>
    </citation>
    <scope>NUCLEOTIDE SEQUENCE [LARGE SCALE GENOMIC DNA]</scope>
    <source>
        <strain evidence="3 4">SI85-9A1</strain>
    </source>
</reference>
<evidence type="ECO:0000313" key="4">
    <source>
        <dbReference type="Proteomes" id="UP000000321"/>
    </source>
</evidence>
<keyword evidence="1" id="KW-1133">Transmembrane helix</keyword>
<dbReference type="Pfam" id="PF13781">
    <property type="entry name" value="DoxX_3"/>
    <property type="match status" value="1"/>
</dbReference>
<dbReference type="InterPro" id="IPR051207">
    <property type="entry name" value="ComplexI_NDUFA9_subunit"/>
</dbReference>
<feature type="transmembrane region" description="Helical" evidence="1">
    <location>
        <begin position="394"/>
        <end position="412"/>
    </location>
</feature>